<dbReference type="EC" id="2.7.7.79" evidence="4"/>
<dbReference type="Pfam" id="PF14413">
    <property type="entry name" value="Thg1C"/>
    <property type="match status" value="1"/>
</dbReference>
<evidence type="ECO:0000256" key="4">
    <source>
        <dbReference type="ARBA" id="ARBA00012511"/>
    </source>
</evidence>
<dbReference type="InterPro" id="IPR007537">
    <property type="entry name" value="tRNAHis_GuaTrfase_Thg1"/>
</dbReference>
<dbReference type="GO" id="GO:0000287">
    <property type="term" value="F:magnesium ion binding"/>
    <property type="evidence" value="ECO:0007669"/>
    <property type="project" value="InterPro"/>
</dbReference>
<organism evidence="18 19">
    <name type="scientific">Lichtheimia corymbifera JMRC:FSU:9682</name>
    <dbReference type="NCBI Taxonomy" id="1263082"/>
    <lineage>
        <taxon>Eukaryota</taxon>
        <taxon>Fungi</taxon>
        <taxon>Fungi incertae sedis</taxon>
        <taxon>Mucoromycota</taxon>
        <taxon>Mucoromycotina</taxon>
        <taxon>Mucoromycetes</taxon>
        <taxon>Mucorales</taxon>
        <taxon>Lichtheimiaceae</taxon>
        <taxon>Lichtheimia</taxon>
    </lineage>
</organism>
<evidence type="ECO:0000256" key="13">
    <source>
        <dbReference type="ARBA" id="ARBA00032480"/>
    </source>
</evidence>
<evidence type="ECO:0000256" key="9">
    <source>
        <dbReference type="ARBA" id="ARBA00022723"/>
    </source>
</evidence>
<dbReference type="PANTHER" id="PTHR12729">
    <property type="entry name" value="TRNA(HIS) GUANYLYLTRANSFERASE-RELATED"/>
    <property type="match status" value="1"/>
</dbReference>
<comment type="similarity">
    <text evidence="3">Belongs to the tRNA(His) guanylyltransferase family.</text>
</comment>
<keyword evidence="12" id="KW-0342">GTP-binding</keyword>
<dbReference type="InterPro" id="IPR024956">
    <property type="entry name" value="tRNAHis_GuaTrfase_cat"/>
</dbReference>
<evidence type="ECO:0000259" key="16">
    <source>
        <dbReference type="Pfam" id="PF04446"/>
    </source>
</evidence>
<feature type="domain" description="Thg1 C-terminal" evidence="17">
    <location>
        <begin position="138"/>
        <end position="222"/>
    </location>
</feature>
<reference evidence="18" key="1">
    <citation type="submission" date="2013-08" db="EMBL/GenBank/DDBJ databases">
        <title>Gene expansion shapes genome architecture in the human pathogen Lichtheimia corymbifera: an evolutionary genomics analysis in the ancient terrestrial Mucorales (Mucoromycotina).</title>
        <authorList>
            <person name="Schwartze V.U."/>
            <person name="Winter S."/>
            <person name="Shelest E."/>
            <person name="Marcet-Houben M."/>
            <person name="Horn F."/>
            <person name="Wehner S."/>
            <person name="Hoffmann K."/>
            <person name="Riege K."/>
            <person name="Sammeth M."/>
            <person name="Nowrousian M."/>
            <person name="Valiante V."/>
            <person name="Linde J."/>
            <person name="Jacobsen I.D."/>
            <person name="Marz M."/>
            <person name="Brakhage A.A."/>
            <person name="Gabaldon T."/>
            <person name="Bocker S."/>
            <person name="Voigt K."/>
        </authorList>
    </citation>
    <scope>NUCLEOTIDE SEQUENCE [LARGE SCALE GENOMIC DNA]</scope>
    <source>
        <strain evidence="18">FSU 9682</strain>
    </source>
</reference>
<keyword evidence="10" id="KW-0547">Nucleotide-binding</keyword>
<evidence type="ECO:0000256" key="3">
    <source>
        <dbReference type="ARBA" id="ARBA00010113"/>
    </source>
</evidence>
<dbReference type="AlphaFoldDB" id="A0A068RSA2"/>
<dbReference type="FunFam" id="3.30.70.3000:FF:000001">
    <property type="entry name" value="tRNA(His) guanylyltransferase"/>
    <property type="match status" value="1"/>
</dbReference>
<keyword evidence="11" id="KW-0460">Magnesium</keyword>
<dbReference type="GO" id="GO:0005525">
    <property type="term" value="F:GTP binding"/>
    <property type="evidence" value="ECO:0007669"/>
    <property type="project" value="UniProtKB-KW"/>
</dbReference>
<evidence type="ECO:0000256" key="14">
    <source>
        <dbReference type="ARBA" id="ARBA00047281"/>
    </source>
</evidence>
<protein>
    <recommendedName>
        <fullName evidence="5">tRNA(His) guanylyltransferase</fullName>
        <ecNumber evidence="4">2.7.7.79</ecNumber>
    </recommendedName>
    <alternativeName>
        <fullName evidence="13">tRNA-histidine guanylyltransferase</fullName>
    </alternativeName>
</protein>
<evidence type="ECO:0000256" key="2">
    <source>
        <dbReference type="ARBA" id="ARBA00002939"/>
    </source>
</evidence>
<evidence type="ECO:0000256" key="7">
    <source>
        <dbReference type="ARBA" id="ARBA00022694"/>
    </source>
</evidence>
<dbReference type="STRING" id="1263082.A0A068RSA2"/>
<dbReference type="InterPro" id="IPR025845">
    <property type="entry name" value="Thg1_C_dom"/>
</dbReference>
<comment type="cofactor">
    <cofactor evidence="1">
        <name>Mg(2+)</name>
        <dbReference type="ChEBI" id="CHEBI:18420"/>
    </cofactor>
</comment>
<comment type="caution">
    <text evidence="18">The sequence shown here is derived from an EMBL/GenBank/DDBJ whole genome shotgun (WGS) entry which is preliminary data.</text>
</comment>
<sequence>MANSKYEYVRQFETVDKIIPNTWLVVRIDGRGFHRFSQQHAFDKPNDRRAIDLMNRCAVEVMKDIKDITMAYGQSDEYSFVLPKSSNLYARRASKISSTIVSLFAATYVMRWSEYFGNVTLQYPPCFDSRVVCYPSDQNLRDYLSWRQADCHINNLYNTTFWAIVHSGKTETQAEEDLRGTFSKDKHEILFTQHDINYNNIEQIYRKGSFIIRQKTKVTSISPNTGEPVERIKLIPTPLHIDIIGDAFWTEHPDLLNTWIGLFAAMTMMVHAAPAPAADEVIQMIHAQSLSEMKHDAAIEASAVVPMLRLGKDGLPRGGGAQVAAASNKDHNLAGVHNNRFNPINLVPVPPTRQQRQDTGHRHDDGNVVAMDDLGRIKHFDLPVTVQEDVVVPTAASSAPAMATVSPWMAVAPPHDGRKHVLGMEDNGLLQTLHVPVTASNSAPAPTSMI</sequence>
<evidence type="ECO:0000256" key="12">
    <source>
        <dbReference type="ARBA" id="ARBA00023134"/>
    </source>
</evidence>
<comment type="catalytic activity">
    <reaction evidence="14">
        <text>a 5'-end ribonucleotide-tRNA(His) + GTP + ATP + H2O = a 5'-end phospho-guanosine-ribonucleotide-tRNA(His) + AMP + 2 diphosphate + H(+)</text>
        <dbReference type="Rhea" id="RHEA:54564"/>
        <dbReference type="Rhea" id="RHEA-COMP:14193"/>
        <dbReference type="Rhea" id="RHEA-COMP:14917"/>
        <dbReference type="ChEBI" id="CHEBI:15377"/>
        <dbReference type="ChEBI" id="CHEBI:15378"/>
        <dbReference type="ChEBI" id="CHEBI:30616"/>
        <dbReference type="ChEBI" id="CHEBI:33019"/>
        <dbReference type="ChEBI" id="CHEBI:37565"/>
        <dbReference type="ChEBI" id="CHEBI:138282"/>
        <dbReference type="ChEBI" id="CHEBI:141847"/>
        <dbReference type="ChEBI" id="CHEBI:456215"/>
        <dbReference type="EC" id="2.7.7.79"/>
    </reaction>
</comment>
<evidence type="ECO:0000256" key="1">
    <source>
        <dbReference type="ARBA" id="ARBA00001946"/>
    </source>
</evidence>
<evidence type="ECO:0000256" key="10">
    <source>
        <dbReference type="ARBA" id="ARBA00022741"/>
    </source>
</evidence>
<dbReference type="Gene3D" id="3.30.70.3000">
    <property type="match status" value="1"/>
</dbReference>
<evidence type="ECO:0000313" key="19">
    <source>
        <dbReference type="Proteomes" id="UP000027586"/>
    </source>
</evidence>
<feature type="domain" description="tRNAHis guanylyltransferase catalytic" evidence="16">
    <location>
        <begin position="6"/>
        <end position="135"/>
    </location>
</feature>
<proteinExistence type="inferred from homology"/>
<dbReference type="GO" id="GO:0006400">
    <property type="term" value="P:tRNA modification"/>
    <property type="evidence" value="ECO:0007669"/>
    <property type="project" value="InterPro"/>
</dbReference>
<evidence type="ECO:0000256" key="5">
    <source>
        <dbReference type="ARBA" id="ARBA00015443"/>
    </source>
</evidence>
<keyword evidence="7" id="KW-0819">tRNA processing</keyword>
<dbReference type="InterPro" id="IPR038469">
    <property type="entry name" value="tRNAHis_GuaTrfase_Thg1_sf"/>
</dbReference>
<keyword evidence="6" id="KW-0808">Transferase</keyword>
<keyword evidence="9" id="KW-0479">Metal-binding</keyword>
<evidence type="ECO:0000256" key="8">
    <source>
        <dbReference type="ARBA" id="ARBA00022695"/>
    </source>
</evidence>
<dbReference type="PANTHER" id="PTHR12729:SF6">
    <property type="entry name" value="TRNA(HIS) GUANYLYLTRANSFERASE-RELATED"/>
    <property type="match status" value="1"/>
</dbReference>
<feature type="region of interest" description="Disordered" evidence="15">
    <location>
        <begin position="340"/>
        <end position="366"/>
    </location>
</feature>
<comment type="function">
    <text evidence="2">Adds a GMP to the 5'-end of tRNA(His) after transcription and RNase P cleavage.</text>
</comment>
<gene>
    <name evidence="18" type="ORF">LCOR_03962.1</name>
</gene>
<feature type="compositionally biased region" description="Basic and acidic residues" evidence="15">
    <location>
        <begin position="355"/>
        <end position="366"/>
    </location>
</feature>
<keyword evidence="8" id="KW-0548">Nucleotidyltransferase</keyword>
<dbReference type="OrthoDB" id="62560at2759"/>
<dbReference type="Proteomes" id="UP000027586">
    <property type="component" value="Unassembled WGS sequence"/>
</dbReference>
<dbReference type="GO" id="GO:0008193">
    <property type="term" value="F:tRNA guanylyltransferase activity"/>
    <property type="evidence" value="ECO:0007669"/>
    <property type="project" value="UniProtKB-EC"/>
</dbReference>
<dbReference type="EMBL" id="CBTN010000013">
    <property type="protein sequence ID" value="CDH52497.1"/>
    <property type="molecule type" value="Genomic_DNA"/>
</dbReference>
<evidence type="ECO:0000256" key="6">
    <source>
        <dbReference type="ARBA" id="ARBA00022679"/>
    </source>
</evidence>
<evidence type="ECO:0000313" key="18">
    <source>
        <dbReference type="EMBL" id="CDH52497.1"/>
    </source>
</evidence>
<dbReference type="Pfam" id="PF04446">
    <property type="entry name" value="Thg1"/>
    <property type="match status" value="1"/>
</dbReference>
<keyword evidence="19" id="KW-1185">Reference proteome</keyword>
<dbReference type="VEuPathDB" id="FungiDB:LCOR_03962.1"/>
<name>A0A068RSA2_9FUNG</name>
<evidence type="ECO:0000256" key="11">
    <source>
        <dbReference type="ARBA" id="ARBA00022842"/>
    </source>
</evidence>
<evidence type="ECO:0000259" key="17">
    <source>
        <dbReference type="Pfam" id="PF14413"/>
    </source>
</evidence>
<accession>A0A068RSA2</accession>
<evidence type="ECO:0000256" key="15">
    <source>
        <dbReference type="SAM" id="MobiDB-lite"/>
    </source>
</evidence>